<accession>A0AAD7Y3E6</accession>
<proteinExistence type="predicted"/>
<sequence>MSKIEKSKGTCLPGSVTRQVSRPEDPPFPAHVTTYIRVACSSSFPILFLFNNFMLFSLTLFACEYL</sequence>
<evidence type="ECO:0000313" key="3">
    <source>
        <dbReference type="EMBL" id="KAJ8663034.1"/>
    </source>
</evidence>
<evidence type="ECO:0000256" key="2">
    <source>
        <dbReference type="SAM" id="Phobius"/>
    </source>
</evidence>
<reference evidence="3 4" key="1">
    <citation type="submission" date="2023-03" db="EMBL/GenBank/DDBJ databases">
        <title>Genome sequence of Lichtheimia ornata CBS 291.66.</title>
        <authorList>
            <person name="Mohabir J.T."/>
            <person name="Shea T.P."/>
            <person name="Kurbessoian T."/>
            <person name="Berby B."/>
            <person name="Fontaine J."/>
            <person name="Livny J."/>
            <person name="Gnirke A."/>
            <person name="Stajich J.E."/>
            <person name="Cuomo C.A."/>
        </authorList>
    </citation>
    <scope>NUCLEOTIDE SEQUENCE [LARGE SCALE GENOMIC DNA]</scope>
    <source>
        <strain evidence="3">CBS 291.66</strain>
    </source>
</reference>
<protein>
    <submittedName>
        <fullName evidence="3">Uncharacterized protein</fullName>
    </submittedName>
</protein>
<feature type="transmembrane region" description="Helical" evidence="2">
    <location>
        <begin position="44"/>
        <end position="63"/>
    </location>
</feature>
<comment type="caution">
    <text evidence="3">The sequence shown here is derived from an EMBL/GenBank/DDBJ whole genome shotgun (WGS) entry which is preliminary data.</text>
</comment>
<name>A0AAD7Y3E6_9FUNG</name>
<dbReference type="RefSeq" id="XP_058347946.1">
    <property type="nucleotide sequence ID" value="XM_058481308.1"/>
</dbReference>
<evidence type="ECO:0000313" key="4">
    <source>
        <dbReference type="Proteomes" id="UP001234581"/>
    </source>
</evidence>
<gene>
    <name evidence="3" type="ORF">O0I10_001211</name>
</gene>
<keyword evidence="2" id="KW-0812">Transmembrane</keyword>
<keyword evidence="4" id="KW-1185">Reference proteome</keyword>
<keyword evidence="2" id="KW-0472">Membrane</keyword>
<evidence type="ECO:0000256" key="1">
    <source>
        <dbReference type="SAM" id="MobiDB-lite"/>
    </source>
</evidence>
<dbReference type="EMBL" id="JARTCD010000003">
    <property type="protein sequence ID" value="KAJ8663034.1"/>
    <property type="molecule type" value="Genomic_DNA"/>
</dbReference>
<dbReference type="AlphaFoldDB" id="A0AAD7Y3E6"/>
<dbReference type="Proteomes" id="UP001234581">
    <property type="component" value="Unassembled WGS sequence"/>
</dbReference>
<keyword evidence="2" id="KW-1133">Transmembrane helix</keyword>
<feature type="region of interest" description="Disordered" evidence="1">
    <location>
        <begin position="1"/>
        <end position="26"/>
    </location>
</feature>
<dbReference type="GeneID" id="83208629"/>
<organism evidence="3 4">
    <name type="scientific">Lichtheimia ornata</name>
    <dbReference type="NCBI Taxonomy" id="688661"/>
    <lineage>
        <taxon>Eukaryota</taxon>
        <taxon>Fungi</taxon>
        <taxon>Fungi incertae sedis</taxon>
        <taxon>Mucoromycota</taxon>
        <taxon>Mucoromycotina</taxon>
        <taxon>Mucoromycetes</taxon>
        <taxon>Mucorales</taxon>
        <taxon>Lichtheimiaceae</taxon>
        <taxon>Lichtheimia</taxon>
    </lineage>
</organism>